<organism evidence="2 3">
    <name type="scientific">Rhodonellum ikkaensis</name>
    <dbReference type="NCBI Taxonomy" id="336829"/>
    <lineage>
        <taxon>Bacteria</taxon>
        <taxon>Pseudomonadati</taxon>
        <taxon>Bacteroidota</taxon>
        <taxon>Cytophagia</taxon>
        <taxon>Cytophagales</taxon>
        <taxon>Cytophagaceae</taxon>
        <taxon>Rhodonellum</taxon>
    </lineage>
</organism>
<evidence type="ECO:0000313" key="2">
    <source>
        <dbReference type="EMBL" id="SDZ52622.1"/>
    </source>
</evidence>
<dbReference type="Proteomes" id="UP000199663">
    <property type="component" value="Unassembled WGS sequence"/>
</dbReference>
<evidence type="ECO:0000313" key="3">
    <source>
        <dbReference type="Proteomes" id="UP000199663"/>
    </source>
</evidence>
<keyword evidence="3" id="KW-1185">Reference proteome</keyword>
<reference evidence="2 3" key="1">
    <citation type="submission" date="2016-10" db="EMBL/GenBank/DDBJ databases">
        <authorList>
            <person name="Varghese N."/>
            <person name="Submissions S."/>
        </authorList>
    </citation>
    <scope>NUCLEOTIDE SEQUENCE [LARGE SCALE GENOMIC DNA]</scope>
    <source>
        <strain evidence="2 3">DSM 17997</strain>
    </source>
</reference>
<feature type="region of interest" description="Disordered" evidence="1">
    <location>
        <begin position="408"/>
        <end position="433"/>
    </location>
</feature>
<dbReference type="RefSeq" id="WP_019600195.1">
    <property type="nucleotide sequence ID" value="NZ_FNQC01000020.1"/>
</dbReference>
<accession>A0A1H3TQS2</accession>
<proteinExistence type="predicted"/>
<evidence type="ECO:0000256" key="1">
    <source>
        <dbReference type="SAM" id="MobiDB-lite"/>
    </source>
</evidence>
<dbReference type="EMBL" id="FNQC01000020">
    <property type="protein sequence ID" value="SDZ52622.1"/>
    <property type="molecule type" value="Genomic_DNA"/>
</dbReference>
<comment type="caution">
    <text evidence="2">The sequence shown here is derived from an EMBL/GenBank/DDBJ whole genome shotgun (WGS) entry which is preliminary data.</text>
</comment>
<sequence>MDVIDHLIYTACTDKVRPGSPIITSDFIGAPFSSGIEVLPGEPRPELPKLSNQNETYSNQFRQDFVSYEDSVVLEKAIQKHWYDMIHGPISAFEMFKPKDAPPYHLIYAYLIENSRLSQIMERLIYLYRHDEELGIASAQDPSHNQAFLWIQNTENLFFKTLSNTNYRNITGNLRPNPEGSRRNVYFRMFGMDLAFGEPTEGSNIDYSYIKAKSANKDFIFLFEQFLSELWQGYINAQNTSVANSTDYQRIIDMATKLRQMLMARRGSTGNIQLSTYQYMNLSREEYASVVMMSWMFYIISYDSPLVSFLGCQANTSSERLANIGKKVGIGSHKKTQSLFDMAAPMATILRNIEFGTFEISAPDLWIRRVIESSTASGSLAADPAQKVALVDILMVVNNWEKSTGHRIKNPETNITGSVKILPNGTKKQMGMN</sequence>
<gene>
    <name evidence="2" type="ORF">SAMN05444412_12042</name>
</gene>
<name>A0A1H3TQS2_9BACT</name>
<protein>
    <submittedName>
        <fullName evidence="2">Uncharacterized protein</fullName>
    </submittedName>
</protein>